<dbReference type="eggNOG" id="COG3944">
    <property type="taxonomic scope" value="Bacteria"/>
</dbReference>
<comment type="subcellular location">
    <subcellularLocation>
        <location evidence="1">Cell membrane</location>
        <topology evidence="1">Multi-pass membrane protein</topology>
    </subcellularLocation>
</comment>
<dbReference type="STRING" id="383372.Rcas_0501"/>
<dbReference type="Pfam" id="PF02706">
    <property type="entry name" value="Wzz"/>
    <property type="match status" value="1"/>
</dbReference>
<dbReference type="RefSeq" id="WP_011998034.1">
    <property type="nucleotide sequence ID" value="NC_009767.1"/>
</dbReference>
<dbReference type="Proteomes" id="UP000000263">
    <property type="component" value="Chromosome"/>
</dbReference>
<reference evidence="10 11" key="1">
    <citation type="submission" date="2007-08" db="EMBL/GenBank/DDBJ databases">
        <title>Complete sequence of Roseiflexus castenholzii DSM 13941.</title>
        <authorList>
            <consortium name="US DOE Joint Genome Institute"/>
            <person name="Copeland A."/>
            <person name="Lucas S."/>
            <person name="Lapidus A."/>
            <person name="Barry K."/>
            <person name="Glavina del Rio T."/>
            <person name="Dalin E."/>
            <person name="Tice H."/>
            <person name="Pitluck S."/>
            <person name="Thompson L.S."/>
            <person name="Brettin T."/>
            <person name="Bruce D."/>
            <person name="Detter J.C."/>
            <person name="Han C."/>
            <person name="Tapia R."/>
            <person name="Schmutz J."/>
            <person name="Larimer F."/>
            <person name="Land M."/>
            <person name="Hauser L."/>
            <person name="Kyrpides N."/>
            <person name="Mikhailova N."/>
            <person name="Bryant D.A."/>
            <person name="Hanada S."/>
            <person name="Tsukatani Y."/>
            <person name="Richardson P."/>
        </authorList>
    </citation>
    <scope>NUCLEOTIDE SEQUENCE [LARGE SCALE GENOMIC DNA]</scope>
    <source>
        <strain evidence="11">DSM 13941 / HLO8</strain>
    </source>
</reference>
<sequence length="488" mass="52632">MDTQFVHRLVRRQWRLVIVGGGFVGVLALLVSVFQSPIYQASTTVLVNQGRGTAAPDYESVLMSQQLTRTYAELLKKRPLYEMVIANLRLETTPERLMQQVRVSTIRDTQLIVVTARDRSPQRAADIANELVRLLQEQDRQLLTGSYGSGARGLSVVEPAWADAVPASPKTLRDTLLGLIFGLLGMSGIALVREYVDQTIKNGDEAVCAVGAPVLAAVSARSINNDVRRRSIGDGDDTSAEDYWMLAVRTRSALADNPARSLTTTSAEPLADAYAVAVHLAAIYARLGQRVILVDADLRHPTLHSWFNLSGDTGLHAALACTHSLPVYRYLQPTSVANLMLLPAGEPVANPLILFDSPRLRERIGELYQHADFIIIAAPALLSAAESLLLAQAADAALLVLRAETTPHAAAAAARALLDQARIRLPGIVLTGVPDHDAASRIGAFVSVMSRPMFGKRLIESLAVAEEKSSRSISMSSASTASSQSPKQ</sequence>
<name>A7NGN8_ROSCS</name>
<evidence type="ECO:0000313" key="10">
    <source>
        <dbReference type="EMBL" id="ABU56631.1"/>
    </source>
</evidence>
<evidence type="ECO:0000256" key="3">
    <source>
        <dbReference type="ARBA" id="ARBA00022475"/>
    </source>
</evidence>
<evidence type="ECO:0000256" key="8">
    <source>
        <dbReference type="SAM" id="Phobius"/>
    </source>
</evidence>
<evidence type="ECO:0000259" key="9">
    <source>
        <dbReference type="Pfam" id="PF02706"/>
    </source>
</evidence>
<feature type="region of interest" description="Disordered" evidence="7">
    <location>
        <begin position="468"/>
        <end position="488"/>
    </location>
</feature>
<keyword evidence="3" id="KW-1003">Cell membrane</keyword>
<dbReference type="PANTHER" id="PTHR32309:SF31">
    <property type="entry name" value="CAPSULAR EXOPOLYSACCHARIDE FAMILY"/>
    <property type="match status" value="1"/>
</dbReference>
<dbReference type="SUPFAM" id="SSF52540">
    <property type="entry name" value="P-loop containing nucleoside triphosphate hydrolases"/>
    <property type="match status" value="1"/>
</dbReference>
<evidence type="ECO:0000256" key="2">
    <source>
        <dbReference type="ARBA" id="ARBA00006683"/>
    </source>
</evidence>
<gene>
    <name evidence="10" type="ordered locus">Rcas_0501</name>
</gene>
<comment type="similarity">
    <text evidence="2">Belongs to the CpsC/CapA family.</text>
</comment>
<evidence type="ECO:0000256" key="6">
    <source>
        <dbReference type="ARBA" id="ARBA00023136"/>
    </source>
</evidence>
<dbReference type="EMBL" id="CP000804">
    <property type="protein sequence ID" value="ABU56631.1"/>
    <property type="molecule type" value="Genomic_DNA"/>
</dbReference>
<feature type="domain" description="Polysaccharide chain length determinant N-terminal" evidence="9">
    <location>
        <begin position="9"/>
        <end position="88"/>
    </location>
</feature>
<keyword evidence="11" id="KW-1185">Reference proteome</keyword>
<feature type="compositionally biased region" description="Low complexity" evidence="7">
    <location>
        <begin position="471"/>
        <end position="488"/>
    </location>
</feature>
<dbReference type="InterPro" id="IPR003856">
    <property type="entry name" value="LPS_length_determ_N"/>
</dbReference>
<dbReference type="GO" id="GO:0005886">
    <property type="term" value="C:plasma membrane"/>
    <property type="evidence" value="ECO:0007669"/>
    <property type="project" value="UniProtKB-SubCell"/>
</dbReference>
<evidence type="ECO:0000313" key="11">
    <source>
        <dbReference type="Proteomes" id="UP000000263"/>
    </source>
</evidence>
<keyword evidence="6 8" id="KW-0472">Membrane</keyword>
<protein>
    <submittedName>
        <fullName evidence="10">Lipopolysaccharide biosynthesis protein</fullName>
    </submittedName>
</protein>
<dbReference type="InterPro" id="IPR050445">
    <property type="entry name" value="Bact_polysacc_biosynth/exp"/>
</dbReference>
<evidence type="ECO:0000256" key="4">
    <source>
        <dbReference type="ARBA" id="ARBA00022692"/>
    </source>
</evidence>
<dbReference type="PANTHER" id="PTHR32309">
    <property type="entry name" value="TYROSINE-PROTEIN KINASE"/>
    <property type="match status" value="1"/>
</dbReference>
<evidence type="ECO:0000256" key="7">
    <source>
        <dbReference type="SAM" id="MobiDB-lite"/>
    </source>
</evidence>
<evidence type="ECO:0000256" key="1">
    <source>
        <dbReference type="ARBA" id="ARBA00004651"/>
    </source>
</evidence>
<dbReference type="Gene3D" id="3.40.50.300">
    <property type="entry name" value="P-loop containing nucleotide triphosphate hydrolases"/>
    <property type="match status" value="1"/>
</dbReference>
<keyword evidence="5 8" id="KW-1133">Transmembrane helix</keyword>
<organism evidence="10 11">
    <name type="scientific">Roseiflexus castenholzii (strain DSM 13941 / HLO8)</name>
    <dbReference type="NCBI Taxonomy" id="383372"/>
    <lineage>
        <taxon>Bacteria</taxon>
        <taxon>Bacillati</taxon>
        <taxon>Chloroflexota</taxon>
        <taxon>Chloroflexia</taxon>
        <taxon>Chloroflexales</taxon>
        <taxon>Roseiflexineae</taxon>
        <taxon>Roseiflexaceae</taxon>
        <taxon>Roseiflexus</taxon>
    </lineage>
</organism>
<dbReference type="HOGENOM" id="CLU_009912_4_1_0"/>
<proteinExistence type="inferred from homology"/>
<accession>A7NGN8</accession>
<dbReference type="eggNOG" id="COG0489">
    <property type="taxonomic scope" value="Bacteria"/>
</dbReference>
<dbReference type="KEGG" id="rca:Rcas_0501"/>
<evidence type="ECO:0000256" key="5">
    <source>
        <dbReference type="ARBA" id="ARBA00022989"/>
    </source>
</evidence>
<dbReference type="OrthoDB" id="161975at2"/>
<feature type="transmembrane region" description="Helical" evidence="8">
    <location>
        <begin position="14"/>
        <end position="34"/>
    </location>
</feature>
<keyword evidence="4 8" id="KW-0812">Transmembrane</keyword>
<dbReference type="AlphaFoldDB" id="A7NGN8"/>
<dbReference type="InterPro" id="IPR027417">
    <property type="entry name" value="P-loop_NTPase"/>
</dbReference>